<organism evidence="11 12">
    <name type="scientific">Parvularcula mediterranea</name>
    <dbReference type="NCBI Taxonomy" id="2732508"/>
    <lineage>
        <taxon>Bacteria</taxon>
        <taxon>Pseudomonadati</taxon>
        <taxon>Pseudomonadota</taxon>
        <taxon>Alphaproteobacteria</taxon>
        <taxon>Parvularculales</taxon>
        <taxon>Parvularculaceae</taxon>
        <taxon>Parvularcula</taxon>
    </lineage>
</organism>
<dbReference type="RefSeq" id="WP_173196664.1">
    <property type="nucleotide sequence ID" value="NZ_JABFCX010000002.1"/>
</dbReference>
<reference evidence="11 12" key="1">
    <citation type="submission" date="2020-05" db="EMBL/GenBank/DDBJ databases">
        <title>Parvularcula mediterraneae sp. nov., isolated from polypropylene straw from shallow seawater of the seashore of Laganas in Zakynthos island, Greece.</title>
        <authorList>
            <person name="Szabo I."/>
            <person name="Al-Omari J."/>
            <person name="Rado J."/>
            <person name="Szerdahelyi G.S."/>
        </authorList>
    </citation>
    <scope>NUCLEOTIDE SEQUENCE [LARGE SCALE GENOMIC DNA]</scope>
    <source>
        <strain evidence="11 12">ZS-1/3</strain>
    </source>
</reference>
<keyword evidence="4 9" id="KW-0997">Cell inner membrane</keyword>
<evidence type="ECO:0000256" key="7">
    <source>
        <dbReference type="ARBA" id="ARBA00023136"/>
    </source>
</evidence>
<dbReference type="GO" id="GO:0022857">
    <property type="term" value="F:transmembrane transporter activity"/>
    <property type="evidence" value="ECO:0007669"/>
    <property type="project" value="UniProtKB-UniRule"/>
</dbReference>
<keyword evidence="6 9" id="KW-1133">Transmembrane helix</keyword>
<evidence type="ECO:0000256" key="1">
    <source>
        <dbReference type="ARBA" id="ARBA00004429"/>
    </source>
</evidence>
<dbReference type="GO" id="GO:0005886">
    <property type="term" value="C:plasma membrane"/>
    <property type="evidence" value="ECO:0007669"/>
    <property type="project" value="UniProtKB-SubCell"/>
</dbReference>
<evidence type="ECO:0000256" key="5">
    <source>
        <dbReference type="ARBA" id="ARBA00022692"/>
    </source>
</evidence>
<dbReference type="Pfam" id="PF04290">
    <property type="entry name" value="DctQ"/>
    <property type="match status" value="1"/>
</dbReference>
<feature type="transmembrane region" description="Helical" evidence="9">
    <location>
        <begin position="72"/>
        <end position="89"/>
    </location>
</feature>
<feature type="transmembrane region" description="Helical" evidence="9">
    <location>
        <begin position="36"/>
        <end position="60"/>
    </location>
</feature>
<dbReference type="InterPro" id="IPR055348">
    <property type="entry name" value="DctQ"/>
</dbReference>
<comment type="subunit">
    <text evidence="9">The complex comprises the extracytoplasmic solute receptor protein and the two transmembrane proteins.</text>
</comment>
<evidence type="ECO:0000256" key="2">
    <source>
        <dbReference type="ARBA" id="ARBA00022448"/>
    </source>
</evidence>
<evidence type="ECO:0000256" key="8">
    <source>
        <dbReference type="ARBA" id="ARBA00038436"/>
    </source>
</evidence>
<feature type="domain" description="Tripartite ATP-independent periplasmic transporters DctQ component" evidence="10">
    <location>
        <begin position="47"/>
        <end position="180"/>
    </location>
</feature>
<comment type="function">
    <text evidence="9">Part of the tripartite ATP-independent periplasmic (TRAP) transport system.</text>
</comment>
<comment type="similarity">
    <text evidence="8 9">Belongs to the TRAP transporter small permease family.</text>
</comment>
<dbReference type="EMBL" id="JABFCX010000002">
    <property type="protein sequence ID" value="NNU15291.1"/>
    <property type="molecule type" value="Genomic_DNA"/>
</dbReference>
<accession>A0A7Y3W4I9</accession>
<evidence type="ECO:0000256" key="9">
    <source>
        <dbReference type="RuleBase" id="RU369079"/>
    </source>
</evidence>
<comment type="subcellular location">
    <subcellularLocation>
        <location evidence="1 9">Cell inner membrane</location>
        <topology evidence="1 9">Multi-pass membrane protein</topology>
    </subcellularLocation>
</comment>
<keyword evidence="12" id="KW-1185">Reference proteome</keyword>
<evidence type="ECO:0000256" key="3">
    <source>
        <dbReference type="ARBA" id="ARBA00022475"/>
    </source>
</evidence>
<evidence type="ECO:0000256" key="4">
    <source>
        <dbReference type="ARBA" id="ARBA00022519"/>
    </source>
</evidence>
<keyword evidence="3" id="KW-1003">Cell membrane</keyword>
<name>A0A7Y3W4I9_9PROT</name>
<evidence type="ECO:0000259" key="10">
    <source>
        <dbReference type="Pfam" id="PF04290"/>
    </source>
</evidence>
<protein>
    <recommendedName>
        <fullName evidence="9">TRAP transporter small permease protein</fullName>
    </recommendedName>
</protein>
<sequence>MSVKIAALILLLLPLLAALRVPAVEDVLTRIVKLGFVIGAAACLPLFLVQFAVVILRSVFSISLIWLQESTLYLFGAMFLLSSGWLLLTEGHVRVDIFYAKMSEARARIVDLLGTTLFVLPISMLIIYVSWNYVGTSWAQMERSQEASGIHAVFLLKSMIPAFAVLLLFAGEVRIIRLLKGARDA</sequence>
<dbReference type="PANTHER" id="PTHR35011:SF4">
    <property type="entry name" value="SLL1102 PROTEIN"/>
    <property type="match status" value="1"/>
</dbReference>
<keyword evidence="2 9" id="KW-0813">Transport</keyword>
<gene>
    <name evidence="11" type="ORF">HK107_02995</name>
</gene>
<evidence type="ECO:0000313" key="12">
    <source>
        <dbReference type="Proteomes" id="UP000536835"/>
    </source>
</evidence>
<keyword evidence="5 9" id="KW-0812">Transmembrane</keyword>
<proteinExistence type="inferred from homology"/>
<dbReference type="PANTHER" id="PTHR35011">
    <property type="entry name" value="2,3-DIKETO-L-GULONATE TRAP TRANSPORTER SMALL PERMEASE PROTEIN YIAM"/>
    <property type="match status" value="1"/>
</dbReference>
<dbReference type="InterPro" id="IPR007387">
    <property type="entry name" value="TRAP_DctQ"/>
</dbReference>
<dbReference type="AlphaFoldDB" id="A0A7Y3W4I9"/>
<evidence type="ECO:0000313" key="11">
    <source>
        <dbReference type="EMBL" id="NNU15291.1"/>
    </source>
</evidence>
<feature type="transmembrane region" description="Helical" evidence="9">
    <location>
        <begin position="109"/>
        <end position="131"/>
    </location>
</feature>
<dbReference type="Proteomes" id="UP000536835">
    <property type="component" value="Unassembled WGS sequence"/>
</dbReference>
<comment type="caution">
    <text evidence="11">The sequence shown here is derived from an EMBL/GenBank/DDBJ whole genome shotgun (WGS) entry which is preliminary data.</text>
</comment>
<evidence type="ECO:0000256" key="6">
    <source>
        <dbReference type="ARBA" id="ARBA00022989"/>
    </source>
</evidence>
<keyword evidence="7 9" id="KW-0472">Membrane</keyword>
<feature type="transmembrane region" description="Helical" evidence="9">
    <location>
        <begin position="152"/>
        <end position="170"/>
    </location>
</feature>